<evidence type="ECO:0000256" key="1">
    <source>
        <dbReference type="ARBA" id="ARBA00023015"/>
    </source>
</evidence>
<dbReference type="Pfam" id="PF13545">
    <property type="entry name" value="HTH_Crp_2"/>
    <property type="match status" value="1"/>
</dbReference>
<organism evidence="6 7">
    <name type="scientific">Breoghania corrubedonensis</name>
    <dbReference type="NCBI Taxonomy" id="665038"/>
    <lineage>
        <taxon>Bacteria</taxon>
        <taxon>Pseudomonadati</taxon>
        <taxon>Pseudomonadota</taxon>
        <taxon>Alphaproteobacteria</taxon>
        <taxon>Hyphomicrobiales</taxon>
        <taxon>Stappiaceae</taxon>
        <taxon>Breoghania</taxon>
    </lineage>
</organism>
<evidence type="ECO:0000313" key="7">
    <source>
        <dbReference type="Proteomes" id="UP000244081"/>
    </source>
</evidence>
<comment type="caution">
    <text evidence="6">The sequence shown here is derived from an EMBL/GenBank/DDBJ whole genome shotgun (WGS) entry which is preliminary data.</text>
</comment>
<dbReference type="PROSITE" id="PS51063">
    <property type="entry name" value="HTH_CRP_2"/>
    <property type="match status" value="1"/>
</dbReference>
<evidence type="ECO:0000313" key="6">
    <source>
        <dbReference type="EMBL" id="PTW62829.1"/>
    </source>
</evidence>
<dbReference type="RefSeq" id="WP_107988340.1">
    <property type="nucleotide sequence ID" value="NZ_QAYG01000001.1"/>
</dbReference>
<dbReference type="GO" id="GO:0003677">
    <property type="term" value="F:DNA binding"/>
    <property type="evidence" value="ECO:0007669"/>
    <property type="project" value="UniProtKB-KW"/>
</dbReference>
<keyword evidence="2" id="KW-0238">DNA-binding</keyword>
<keyword evidence="7" id="KW-1185">Reference proteome</keyword>
<dbReference type="EMBL" id="QAYG01000001">
    <property type="protein sequence ID" value="PTW62829.1"/>
    <property type="molecule type" value="Genomic_DNA"/>
</dbReference>
<dbReference type="InterPro" id="IPR012318">
    <property type="entry name" value="HTH_CRP"/>
</dbReference>
<evidence type="ECO:0000259" key="5">
    <source>
        <dbReference type="PROSITE" id="PS51063"/>
    </source>
</evidence>
<dbReference type="Proteomes" id="UP000244081">
    <property type="component" value="Unassembled WGS sequence"/>
</dbReference>
<evidence type="ECO:0000256" key="3">
    <source>
        <dbReference type="ARBA" id="ARBA00023163"/>
    </source>
</evidence>
<accession>A0A2T5VGE7</accession>
<keyword evidence="1" id="KW-0805">Transcription regulation</keyword>
<dbReference type="InterPro" id="IPR018488">
    <property type="entry name" value="cNMP-bd_CS"/>
</dbReference>
<dbReference type="SMART" id="SM00100">
    <property type="entry name" value="cNMP"/>
    <property type="match status" value="1"/>
</dbReference>
<proteinExistence type="predicted"/>
<reference evidence="6 7" key="1">
    <citation type="submission" date="2018-04" db="EMBL/GenBank/DDBJ databases">
        <title>Genomic Encyclopedia of Archaeal and Bacterial Type Strains, Phase II (KMG-II): from individual species to whole genera.</title>
        <authorList>
            <person name="Goeker M."/>
        </authorList>
    </citation>
    <scope>NUCLEOTIDE SEQUENCE [LARGE SCALE GENOMIC DNA]</scope>
    <source>
        <strain evidence="6 7">DSM 23382</strain>
    </source>
</reference>
<sequence>MRSSDLPEVRDLQLFRSMSEERFAELMQAAYLQTFPAQLDLITEGDSADFLYVVVEGCVELYACWNERQATMGMVHPIGTFILAAVIKDAPFLMSARTLDKSKILLIPAEDVRHVFEADSDFARAIISELADCYRGMVKEHKDLKLRSAVERLANRLLGFEKEQGGTGELVLPYDKRKLASMLGMTPENLSRALNTLRPYGVDVDNNVVRLNDMAAVKTLAKPTALIDDKDT</sequence>
<dbReference type="AlphaFoldDB" id="A0A2T5VGE7"/>
<gene>
    <name evidence="6" type="ORF">C8N35_101877</name>
</gene>
<name>A0A2T5VGE7_9HYPH</name>
<dbReference type="InterPro" id="IPR036388">
    <property type="entry name" value="WH-like_DNA-bd_sf"/>
</dbReference>
<dbReference type="GO" id="GO:0005829">
    <property type="term" value="C:cytosol"/>
    <property type="evidence" value="ECO:0007669"/>
    <property type="project" value="TreeGrafter"/>
</dbReference>
<dbReference type="PANTHER" id="PTHR24567">
    <property type="entry name" value="CRP FAMILY TRANSCRIPTIONAL REGULATORY PROTEIN"/>
    <property type="match status" value="1"/>
</dbReference>
<dbReference type="SUPFAM" id="SSF46785">
    <property type="entry name" value="Winged helix' DNA-binding domain"/>
    <property type="match status" value="1"/>
</dbReference>
<evidence type="ECO:0000259" key="4">
    <source>
        <dbReference type="PROSITE" id="PS50042"/>
    </source>
</evidence>
<dbReference type="OrthoDB" id="190787at2"/>
<keyword evidence="3" id="KW-0804">Transcription</keyword>
<dbReference type="Pfam" id="PF00027">
    <property type="entry name" value="cNMP_binding"/>
    <property type="match status" value="1"/>
</dbReference>
<dbReference type="PROSITE" id="PS50042">
    <property type="entry name" value="CNMP_BINDING_3"/>
    <property type="match status" value="1"/>
</dbReference>
<dbReference type="PROSITE" id="PS00888">
    <property type="entry name" value="CNMP_BINDING_1"/>
    <property type="match status" value="1"/>
</dbReference>
<dbReference type="SUPFAM" id="SSF51206">
    <property type="entry name" value="cAMP-binding domain-like"/>
    <property type="match status" value="1"/>
</dbReference>
<evidence type="ECO:0000256" key="2">
    <source>
        <dbReference type="ARBA" id="ARBA00023125"/>
    </source>
</evidence>
<dbReference type="CDD" id="cd00038">
    <property type="entry name" value="CAP_ED"/>
    <property type="match status" value="1"/>
</dbReference>
<dbReference type="GO" id="GO:0003700">
    <property type="term" value="F:DNA-binding transcription factor activity"/>
    <property type="evidence" value="ECO:0007669"/>
    <property type="project" value="TreeGrafter"/>
</dbReference>
<dbReference type="InterPro" id="IPR050397">
    <property type="entry name" value="Env_Response_Regulators"/>
</dbReference>
<dbReference type="InterPro" id="IPR014710">
    <property type="entry name" value="RmlC-like_jellyroll"/>
</dbReference>
<protein>
    <submittedName>
        <fullName evidence="6">CRP/FNR family transcriptional activator FtrB</fullName>
    </submittedName>
</protein>
<dbReference type="InterPro" id="IPR000595">
    <property type="entry name" value="cNMP-bd_dom"/>
</dbReference>
<dbReference type="InterPro" id="IPR036390">
    <property type="entry name" value="WH_DNA-bd_sf"/>
</dbReference>
<dbReference type="InterPro" id="IPR018490">
    <property type="entry name" value="cNMP-bd_dom_sf"/>
</dbReference>
<dbReference type="NCBIfam" id="NF006901">
    <property type="entry name" value="PRK09392.1"/>
    <property type="match status" value="1"/>
</dbReference>
<dbReference type="Gene3D" id="1.10.10.10">
    <property type="entry name" value="Winged helix-like DNA-binding domain superfamily/Winged helix DNA-binding domain"/>
    <property type="match status" value="1"/>
</dbReference>
<feature type="domain" description="HTH crp-type" evidence="5">
    <location>
        <begin position="147"/>
        <end position="215"/>
    </location>
</feature>
<dbReference type="Gene3D" id="2.60.120.10">
    <property type="entry name" value="Jelly Rolls"/>
    <property type="match status" value="1"/>
</dbReference>
<feature type="domain" description="Cyclic nucleotide-binding" evidence="4">
    <location>
        <begin position="14"/>
        <end position="133"/>
    </location>
</feature>
<dbReference type="PANTHER" id="PTHR24567:SF26">
    <property type="entry name" value="REGULATORY PROTEIN YEIL"/>
    <property type="match status" value="1"/>
</dbReference>